<dbReference type="InterPro" id="IPR001387">
    <property type="entry name" value="Cro/C1-type_HTH"/>
</dbReference>
<name>A0A6G9H7I0_9ACTN</name>
<evidence type="ECO:0000313" key="3">
    <source>
        <dbReference type="Proteomes" id="UP000501179"/>
    </source>
</evidence>
<dbReference type="PRINTS" id="PR00364">
    <property type="entry name" value="DISEASERSIST"/>
</dbReference>
<keyword evidence="3" id="KW-1185">Reference proteome</keyword>
<dbReference type="SUPFAM" id="SSF52540">
    <property type="entry name" value="P-loop containing nucleoside triphosphate hydrolases"/>
    <property type="match status" value="1"/>
</dbReference>
<dbReference type="RefSeq" id="WP_167034758.1">
    <property type="nucleotide sequence ID" value="NZ_CP050177.1"/>
</dbReference>
<dbReference type="InterPro" id="IPR010982">
    <property type="entry name" value="Lambda_DNA-bd_dom_sf"/>
</dbReference>
<feature type="domain" description="NB-ARC" evidence="1">
    <location>
        <begin position="108"/>
        <end position="266"/>
    </location>
</feature>
<dbReference type="InterPro" id="IPR002182">
    <property type="entry name" value="NB-ARC"/>
</dbReference>
<evidence type="ECO:0000259" key="1">
    <source>
        <dbReference type="Pfam" id="PF00931"/>
    </source>
</evidence>
<proteinExistence type="predicted"/>
<evidence type="ECO:0000313" key="2">
    <source>
        <dbReference type="EMBL" id="QIQ06057.1"/>
    </source>
</evidence>
<reference evidence="2 3" key="1">
    <citation type="submission" date="2020-03" db="EMBL/GenBank/DDBJ databases">
        <title>A novel species.</title>
        <authorList>
            <person name="Gao J."/>
        </authorList>
    </citation>
    <scope>NUCLEOTIDE SEQUENCE [LARGE SCALE GENOMIC DNA]</scope>
    <source>
        <strain evidence="2 3">QMT-12</strain>
    </source>
</reference>
<gene>
    <name evidence="2" type="ORF">HA039_30460</name>
</gene>
<dbReference type="PANTHER" id="PTHR47691">
    <property type="entry name" value="REGULATOR-RELATED"/>
    <property type="match status" value="1"/>
</dbReference>
<dbReference type="GO" id="GO:0043531">
    <property type="term" value="F:ADP binding"/>
    <property type="evidence" value="ECO:0007669"/>
    <property type="project" value="InterPro"/>
</dbReference>
<dbReference type="Gene3D" id="1.10.260.40">
    <property type="entry name" value="lambda repressor-like DNA-binding domains"/>
    <property type="match status" value="1"/>
</dbReference>
<dbReference type="PANTHER" id="PTHR47691:SF3">
    <property type="entry name" value="HTH-TYPE TRANSCRIPTIONAL REGULATOR RV0890C-RELATED"/>
    <property type="match status" value="1"/>
</dbReference>
<organism evidence="2 3">
    <name type="scientific">Streptomyces liangshanensis</name>
    <dbReference type="NCBI Taxonomy" id="2717324"/>
    <lineage>
        <taxon>Bacteria</taxon>
        <taxon>Bacillati</taxon>
        <taxon>Actinomycetota</taxon>
        <taxon>Actinomycetes</taxon>
        <taxon>Kitasatosporales</taxon>
        <taxon>Streptomycetaceae</taxon>
        <taxon>Streptomyces</taxon>
    </lineage>
</organism>
<dbReference type="InterPro" id="IPR027417">
    <property type="entry name" value="P-loop_NTPase"/>
</dbReference>
<dbReference type="GO" id="GO:0003677">
    <property type="term" value="F:DNA binding"/>
    <property type="evidence" value="ECO:0007669"/>
    <property type="project" value="InterPro"/>
</dbReference>
<dbReference type="EMBL" id="CP050177">
    <property type="protein sequence ID" value="QIQ06057.1"/>
    <property type="molecule type" value="Genomic_DNA"/>
</dbReference>
<dbReference type="AlphaFoldDB" id="A0A6G9H7I0"/>
<dbReference type="KEGG" id="slia:HA039_30460"/>
<dbReference type="CDD" id="cd00093">
    <property type="entry name" value="HTH_XRE"/>
    <property type="match status" value="1"/>
</dbReference>
<sequence>MTRGDAVVGVVEERDTGGFARWVRVRRAELFYTQEELACQAGVSVRTVRNMEAGRPARAHTCKLVVQALTGTGQEAGLRAPFAAGQLFPAQLPSAVFPFTGRDAVLGTLDEVLGDLSDETPTATVAVITGAAGTGKTALALHWAHRVRHRFTGGQLHADLHGYGSGPADPGEILARFLRALGVGHSAMPRATAERAALYRSLIWKLRLLVVLDNASTVDQVLPLLPGTPACRVLVTSRDRLSALVARRGARRLELGPLSDTASRDLLRELIGARADADPEGTEALVRRCAGLPLALRVAAESAGETATPSLPPAADL</sequence>
<dbReference type="Proteomes" id="UP000501179">
    <property type="component" value="Chromosome"/>
</dbReference>
<accession>A0A6G9H7I0</accession>
<dbReference type="Pfam" id="PF00931">
    <property type="entry name" value="NB-ARC"/>
    <property type="match status" value="1"/>
</dbReference>
<protein>
    <recommendedName>
        <fullName evidence="1">NB-ARC domain-containing protein</fullName>
    </recommendedName>
</protein>
<dbReference type="Gene3D" id="3.40.50.300">
    <property type="entry name" value="P-loop containing nucleotide triphosphate hydrolases"/>
    <property type="match status" value="1"/>
</dbReference>
<dbReference type="SUPFAM" id="SSF47413">
    <property type="entry name" value="lambda repressor-like DNA-binding domains"/>
    <property type="match status" value="1"/>
</dbReference>